<dbReference type="OrthoDB" id="305220at2759"/>
<keyword evidence="2" id="KW-1185">Reference proteome</keyword>
<dbReference type="EMBL" id="CAJJDN010000027">
    <property type="protein sequence ID" value="CAD8070522.1"/>
    <property type="molecule type" value="Genomic_DNA"/>
</dbReference>
<dbReference type="AlphaFoldDB" id="A0A8S1LW51"/>
<protein>
    <submittedName>
        <fullName evidence="1">Uncharacterized protein</fullName>
    </submittedName>
</protein>
<accession>A0A8S1LW51</accession>
<gene>
    <name evidence="1" type="ORF">PSON_ATCC_30995.1.T0270037</name>
</gene>
<evidence type="ECO:0000313" key="2">
    <source>
        <dbReference type="Proteomes" id="UP000692954"/>
    </source>
</evidence>
<sequence length="170" mass="19617">MLMQNILTMMFTYQEKGQQLEGIIRTQDVASESNGAIISTARINKFIGSANLASPLRTSIYYYQPIHKTVGNLFGELHESVIIELLQVYELNRVRFRLWDYGDRITDMQVFVIGQDRITETEIFNGLAKDVMTIKFPDQLVSKIKLYNTNGANIETKRFSIIKIQAYYAF</sequence>
<name>A0A8S1LW51_9CILI</name>
<organism evidence="1 2">
    <name type="scientific">Paramecium sonneborni</name>
    <dbReference type="NCBI Taxonomy" id="65129"/>
    <lineage>
        <taxon>Eukaryota</taxon>
        <taxon>Sar</taxon>
        <taxon>Alveolata</taxon>
        <taxon>Ciliophora</taxon>
        <taxon>Intramacronucleata</taxon>
        <taxon>Oligohymenophorea</taxon>
        <taxon>Peniculida</taxon>
        <taxon>Parameciidae</taxon>
        <taxon>Paramecium</taxon>
    </lineage>
</organism>
<comment type="caution">
    <text evidence="1">The sequence shown here is derived from an EMBL/GenBank/DDBJ whole genome shotgun (WGS) entry which is preliminary data.</text>
</comment>
<proteinExistence type="predicted"/>
<reference evidence="1" key="1">
    <citation type="submission" date="2021-01" db="EMBL/GenBank/DDBJ databases">
        <authorList>
            <consortium name="Genoscope - CEA"/>
            <person name="William W."/>
        </authorList>
    </citation>
    <scope>NUCLEOTIDE SEQUENCE</scope>
</reference>
<evidence type="ECO:0000313" key="1">
    <source>
        <dbReference type="EMBL" id="CAD8070522.1"/>
    </source>
</evidence>
<dbReference type="Proteomes" id="UP000692954">
    <property type="component" value="Unassembled WGS sequence"/>
</dbReference>